<protein>
    <submittedName>
        <fullName evidence="1">Uncharacterized protein</fullName>
    </submittedName>
</protein>
<reference evidence="1" key="1">
    <citation type="submission" date="2021-03" db="EMBL/GenBank/DDBJ databases">
        <title>Whole genome sequence of Jiella sp. CQZ9-1.</title>
        <authorList>
            <person name="Tuo L."/>
        </authorList>
    </citation>
    <scope>NUCLEOTIDE SEQUENCE</scope>
    <source>
        <strain evidence="1">CQZ9-1</strain>
    </source>
</reference>
<gene>
    <name evidence="1" type="ORF">J1C48_07175</name>
</gene>
<name>A0A939FY52_9HYPH</name>
<dbReference type="Proteomes" id="UP000664122">
    <property type="component" value="Unassembled WGS sequence"/>
</dbReference>
<keyword evidence="2" id="KW-1185">Reference proteome</keyword>
<sequence length="233" mass="25155">MFPTPDDFALPLKDGVRGLRSTIRREARSGMLSDLVFGQVTPFRDVAMMADGVFSRAQQAVRVIRPDRAEDLANHLDRLGRGLVQADAPGAMARSQYRLVQAVLAQMGRADTPIFESLILDLMRRRTGTSADPVEAAAALAGALAARRPIRDFLSAMQGEGGAGELAELNRIVALVCGLAVLVRRLSGAEAETVLQSAQWVVDAEAKAWLALLRAGRTADLAAAWRPLLRYLP</sequence>
<comment type="caution">
    <text evidence="1">The sequence shown here is derived from an EMBL/GenBank/DDBJ whole genome shotgun (WGS) entry which is preliminary data.</text>
</comment>
<evidence type="ECO:0000313" key="1">
    <source>
        <dbReference type="EMBL" id="MBO0662351.1"/>
    </source>
</evidence>
<dbReference type="EMBL" id="JAFMPP010000004">
    <property type="protein sequence ID" value="MBO0662351.1"/>
    <property type="molecule type" value="Genomic_DNA"/>
</dbReference>
<proteinExistence type="predicted"/>
<dbReference type="AlphaFoldDB" id="A0A939FY52"/>
<evidence type="ECO:0000313" key="2">
    <source>
        <dbReference type="Proteomes" id="UP000664122"/>
    </source>
</evidence>
<organism evidence="1 2">
    <name type="scientific">Jiella flava</name>
    <dbReference type="NCBI Taxonomy" id="2816857"/>
    <lineage>
        <taxon>Bacteria</taxon>
        <taxon>Pseudomonadati</taxon>
        <taxon>Pseudomonadota</taxon>
        <taxon>Alphaproteobacteria</taxon>
        <taxon>Hyphomicrobiales</taxon>
        <taxon>Aurantimonadaceae</taxon>
        <taxon>Jiella</taxon>
    </lineage>
</organism>
<dbReference type="RefSeq" id="WP_207257124.1">
    <property type="nucleotide sequence ID" value="NZ_JAFMPP010000004.1"/>
</dbReference>
<accession>A0A939FY52</accession>